<keyword evidence="3" id="KW-1185">Reference proteome</keyword>
<reference evidence="3" key="1">
    <citation type="journal article" date="2015" name="Nat. Plants">
        <title>Genome expansion of Arabis alpina linked with retrotransposition and reduced symmetric DNA methylation.</title>
        <authorList>
            <person name="Willing E.M."/>
            <person name="Rawat V."/>
            <person name="Mandakova T."/>
            <person name="Maumus F."/>
            <person name="James G.V."/>
            <person name="Nordstroem K.J."/>
            <person name="Becker C."/>
            <person name="Warthmann N."/>
            <person name="Chica C."/>
            <person name="Szarzynska B."/>
            <person name="Zytnicki M."/>
            <person name="Albani M.C."/>
            <person name="Kiefer C."/>
            <person name="Bergonzi S."/>
            <person name="Castaings L."/>
            <person name="Mateos J.L."/>
            <person name="Berns M.C."/>
            <person name="Bujdoso N."/>
            <person name="Piofczyk T."/>
            <person name="de Lorenzo L."/>
            <person name="Barrero-Sicilia C."/>
            <person name="Mateos I."/>
            <person name="Piednoel M."/>
            <person name="Hagmann J."/>
            <person name="Chen-Min-Tao R."/>
            <person name="Iglesias-Fernandez R."/>
            <person name="Schuster S.C."/>
            <person name="Alonso-Blanco C."/>
            <person name="Roudier F."/>
            <person name="Carbonero P."/>
            <person name="Paz-Ares J."/>
            <person name="Davis S.J."/>
            <person name="Pecinka A."/>
            <person name="Quesneville H."/>
            <person name="Colot V."/>
            <person name="Lysak M.A."/>
            <person name="Weigel D."/>
            <person name="Coupland G."/>
            <person name="Schneeberger K."/>
        </authorList>
    </citation>
    <scope>NUCLEOTIDE SEQUENCE [LARGE SCALE GENOMIC DNA]</scope>
    <source>
        <strain evidence="3">cv. Pajares</strain>
    </source>
</reference>
<dbReference type="Gramene" id="KFK36294">
    <property type="protein sequence ID" value="KFK36294"/>
    <property type="gene ID" value="AALP_AA4G103700"/>
</dbReference>
<protein>
    <submittedName>
        <fullName evidence="2">Uncharacterized protein</fullName>
    </submittedName>
</protein>
<dbReference type="AlphaFoldDB" id="A0A087H2E2"/>
<evidence type="ECO:0000313" key="2">
    <source>
        <dbReference type="EMBL" id="KFK36294.1"/>
    </source>
</evidence>
<feature type="region of interest" description="Disordered" evidence="1">
    <location>
        <begin position="1"/>
        <end position="61"/>
    </location>
</feature>
<organism evidence="2 3">
    <name type="scientific">Arabis alpina</name>
    <name type="common">Alpine rock-cress</name>
    <dbReference type="NCBI Taxonomy" id="50452"/>
    <lineage>
        <taxon>Eukaryota</taxon>
        <taxon>Viridiplantae</taxon>
        <taxon>Streptophyta</taxon>
        <taxon>Embryophyta</taxon>
        <taxon>Tracheophyta</taxon>
        <taxon>Spermatophyta</taxon>
        <taxon>Magnoliopsida</taxon>
        <taxon>eudicotyledons</taxon>
        <taxon>Gunneridae</taxon>
        <taxon>Pentapetalae</taxon>
        <taxon>rosids</taxon>
        <taxon>malvids</taxon>
        <taxon>Brassicales</taxon>
        <taxon>Brassicaceae</taxon>
        <taxon>Arabideae</taxon>
        <taxon>Arabis</taxon>
    </lineage>
</organism>
<feature type="region of interest" description="Disordered" evidence="1">
    <location>
        <begin position="276"/>
        <end position="297"/>
    </location>
</feature>
<dbReference type="Proteomes" id="UP000029120">
    <property type="component" value="Chromosome 4"/>
</dbReference>
<evidence type="ECO:0000313" key="3">
    <source>
        <dbReference type="Proteomes" id="UP000029120"/>
    </source>
</evidence>
<evidence type="ECO:0000256" key="1">
    <source>
        <dbReference type="SAM" id="MobiDB-lite"/>
    </source>
</evidence>
<dbReference type="EMBL" id="CM002872">
    <property type="protein sequence ID" value="KFK36294.1"/>
    <property type="molecule type" value="Genomic_DNA"/>
</dbReference>
<feature type="compositionally biased region" description="Basic and acidic residues" evidence="1">
    <location>
        <begin position="32"/>
        <end position="43"/>
    </location>
</feature>
<proteinExistence type="predicted"/>
<gene>
    <name evidence="2" type="ordered locus">AALP_Aa4g103700</name>
</gene>
<accession>A0A087H2E2</accession>
<name>A0A087H2E2_ARAAL</name>
<sequence length="297" mass="32465">MASSPMASLARAKPSRPSASKTLLPPPSGEVAEFRRLSAERARISNGKGKGVDRKTPSKRQRVDSFPAAVVGIETSVSRVGGLLRDEAYSVVKSKASELSLFLDRLVSNYDEDVCSRNIELGAAKKANAILQSWLDKIIERNKAVERDALVLQKAKKDYDDKLANLKLRCTKAEGEVVQRGTSEVIRLLVEIGEKAQNDMLNLTQIDAHLEFIGLLRGSDPPDLSTEVKALHGRRHPIYDAHNVFADLLASVRRVLKIHVVPASAAEASVTAAVDFDNEVSDEDDVEATNDDRDAED</sequence>